<keyword evidence="3" id="KW-0812">Transmembrane</keyword>
<comment type="caution">
    <text evidence="6">The sequence shown here is derived from an EMBL/GenBank/DDBJ whole genome shotgun (WGS) entry which is preliminary data.</text>
</comment>
<dbReference type="EMBL" id="WIQZ01000087">
    <property type="protein sequence ID" value="KAF3125954.1"/>
    <property type="molecule type" value="Genomic_DNA"/>
</dbReference>
<sequence>MNLKPLFTLLNLYIILLKHAEAQFPIKPNAIISPNAETRATAGGQIQIVWANTVGANVTIVLLDDDANNQLEQIITIARNIENTGLLTWNISEDLPPSETYMIRISYDSNPDNYNYSDQFTVVVYVPPESVPQSSTTSSSRTSRTTSTSSSNIPTSTNSSPPPPSQSSSSSPNIGAIVGAVIGGVALVTAGCLVAL</sequence>
<dbReference type="AlphaFoldDB" id="A0A7C8JU23"/>
<evidence type="ECO:0000259" key="5">
    <source>
        <dbReference type="Pfam" id="PF10342"/>
    </source>
</evidence>
<dbReference type="Proteomes" id="UP000480548">
    <property type="component" value="Unassembled WGS sequence"/>
</dbReference>
<reference evidence="6 7" key="1">
    <citation type="submission" date="2019-06" db="EMBL/GenBank/DDBJ databases">
        <authorList>
            <person name="Palmer J.M."/>
        </authorList>
    </citation>
    <scope>NUCLEOTIDE SEQUENCE [LARGE SCALE GENOMIC DNA]</scope>
    <source>
        <strain evidence="6 7">TWF703</strain>
    </source>
</reference>
<organism evidence="6 7">
    <name type="scientific">Orbilia oligospora</name>
    <name type="common">Nematode-trapping fungus</name>
    <name type="synonym">Arthrobotrys oligospora</name>
    <dbReference type="NCBI Taxonomy" id="2813651"/>
    <lineage>
        <taxon>Eukaryota</taxon>
        <taxon>Fungi</taxon>
        <taxon>Dikarya</taxon>
        <taxon>Ascomycota</taxon>
        <taxon>Pezizomycotina</taxon>
        <taxon>Orbiliomycetes</taxon>
        <taxon>Orbiliales</taxon>
        <taxon>Orbiliaceae</taxon>
        <taxon>Orbilia</taxon>
    </lineage>
</organism>
<dbReference type="InterPro" id="IPR052982">
    <property type="entry name" value="SRP1/TIP1-like"/>
</dbReference>
<keyword evidence="3" id="KW-1133">Transmembrane helix</keyword>
<feature type="signal peptide" evidence="4">
    <location>
        <begin position="1"/>
        <end position="22"/>
    </location>
</feature>
<keyword evidence="3" id="KW-0472">Membrane</keyword>
<proteinExistence type="predicted"/>
<dbReference type="Pfam" id="PF10342">
    <property type="entry name" value="Kre9_KNH"/>
    <property type="match status" value="1"/>
</dbReference>
<dbReference type="PANTHER" id="PTHR40633">
    <property type="entry name" value="MATRIX PROTEIN, PUTATIVE (AFU_ORTHOLOGUE AFUA_8G05410)-RELATED"/>
    <property type="match status" value="1"/>
</dbReference>
<feature type="region of interest" description="Disordered" evidence="2">
    <location>
        <begin position="131"/>
        <end position="171"/>
    </location>
</feature>
<accession>A0A7C8JU23</accession>
<dbReference type="InterPro" id="IPR018466">
    <property type="entry name" value="Kre9/Knh1-like_N"/>
</dbReference>
<feature type="compositionally biased region" description="Low complexity" evidence="2">
    <location>
        <begin position="132"/>
        <end position="159"/>
    </location>
</feature>
<feature type="chain" id="PRO_5028808450" description="Yeast cell wall synthesis Kre9/Knh1-like N-terminal domain-containing protein" evidence="4">
    <location>
        <begin position="23"/>
        <end position="196"/>
    </location>
</feature>
<evidence type="ECO:0000256" key="4">
    <source>
        <dbReference type="SAM" id="SignalP"/>
    </source>
</evidence>
<evidence type="ECO:0000256" key="3">
    <source>
        <dbReference type="SAM" id="Phobius"/>
    </source>
</evidence>
<gene>
    <name evidence="6" type="ORF">TWF703_010600</name>
</gene>
<feature type="domain" description="Yeast cell wall synthesis Kre9/Knh1-like N-terminal" evidence="5">
    <location>
        <begin position="33"/>
        <end position="122"/>
    </location>
</feature>
<keyword evidence="1 4" id="KW-0732">Signal</keyword>
<evidence type="ECO:0000313" key="6">
    <source>
        <dbReference type="EMBL" id="KAF3125954.1"/>
    </source>
</evidence>
<evidence type="ECO:0000256" key="2">
    <source>
        <dbReference type="SAM" id="MobiDB-lite"/>
    </source>
</evidence>
<protein>
    <recommendedName>
        <fullName evidence="5">Yeast cell wall synthesis Kre9/Knh1-like N-terminal domain-containing protein</fullName>
    </recommendedName>
</protein>
<feature type="transmembrane region" description="Helical" evidence="3">
    <location>
        <begin position="174"/>
        <end position="195"/>
    </location>
</feature>
<evidence type="ECO:0000313" key="7">
    <source>
        <dbReference type="Proteomes" id="UP000480548"/>
    </source>
</evidence>
<dbReference type="PANTHER" id="PTHR40633:SF1">
    <property type="entry name" value="GPI ANCHORED SERINE-THREONINE RICH PROTEIN (AFU_ORTHOLOGUE AFUA_1G03630)"/>
    <property type="match status" value="1"/>
</dbReference>
<evidence type="ECO:0000256" key="1">
    <source>
        <dbReference type="ARBA" id="ARBA00022729"/>
    </source>
</evidence>
<name>A0A7C8JU23_ORBOL</name>